<dbReference type="Pfam" id="PF03478">
    <property type="entry name" value="Beta-prop_KIB1-4"/>
    <property type="match status" value="1"/>
</dbReference>
<accession>A0A1E5VSN5</accession>
<feature type="region of interest" description="Disordered" evidence="1">
    <location>
        <begin position="83"/>
        <end position="112"/>
    </location>
</feature>
<evidence type="ECO:0000313" key="4">
    <source>
        <dbReference type="Proteomes" id="UP000095767"/>
    </source>
</evidence>
<sequence>MPHVHQVISRSSGESAVGFYSLVEKKAYTFTIPDPPIRSRYLIGSAYGWIITADDRSELHLVNTVTGDQIVLPSVATIEQVPEYSEEDVEDVSEPDDDEFSEPELFESEDDSESELLDTVPYRRYTTVFKVYRVDLTAKKVVEISLGDNVLNLGLNQATLSIYGPKNIRS</sequence>
<dbReference type="OrthoDB" id="604068at2759"/>
<proteinExistence type="predicted"/>
<reference evidence="3 4" key="1">
    <citation type="submission" date="2016-09" db="EMBL/GenBank/DDBJ databases">
        <title>The draft genome of Dichanthelium oligosanthes: A C3 panicoid grass species.</title>
        <authorList>
            <person name="Studer A.J."/>
            <person name="Schnable J.C."/>
            <person name="Brutnell T.P."/>
        </authorList>
    </citation>
    <scope>NUCLEOTIDE SEQUENCE [LARGE SCALE GENOMIC DNA]</scope>
    <source>
        <strain evidence="4">cv. Kellogg 1175</strain>
        <tissue evidence="3">Leaf</tissue>
    </source>
</reference>
<evidence type="ECO:0000256" key="1">
    <source>
        <dbReference type="SAM" id="MobiDB-lite"/>
    </source>
</evidence>
<keyword evidence="4" id="KW-1185">Reference proteome</keyword>
<dbReference type="InterPro" id="IPR005174">
    <property type="entry name" value="KIB1-4_b-propeller"/>
</dbReference>
<evidence type="ECO:0000259" key="2">
    <source>
        <dbReference type="Pfam" id="PF03478"/>
    </source>
</evidence>
<comment type="caution">
    <text evidence="3">The sequence shown here is derived from an EMBL/GenBank/DDBJ whole genome shotgun (WGS) entry which is preliminary data.</text>
</comment>
<dbReference type="PANTHER" id="PTHR44586:SF6">
    <property type="entry name" value="OS11G0579600 PROTEIN"/>
    <property type="match status" value="1"/>
</dbReference>
<feature type="domain" description="KIB1-4 beta-propeller" evidence="2">
    <location>
        <begin position="19"/>
        <end position="79"/>
    </location>
</feature>
<dbReference type="PANTHER" id="PTHR44586">
    <property type="entry name" value="F-BOX DOMAIN CONTAINING PROTEIN, EXPRESSED"/>
    <property type="match status" value="1"/>
</dbReference>
<dbReference type="EMBL" id="LWDX02030794">
    <property type="protein sequence ID" value="OEL28136.1"/>
    <property type="molecule type" value="Genomic_DNA"/>
</dbReference>
<evidence type="ECO:0000313" key="3">
    <source>
        <dbReference type="EMBL" id="OEL28136.1"/>
    </source>
</evidence>
<protein>
    <recommendedName>
        <fullName evidence="2">KIB1-4 beta-propeller domain-containing protein</fullName>
    </recommendedName>
</protein>
<dbReference type="AlphaFoldDB" id="A0A1E5VSN5"/>
<organism evidence="3 4">
    <name type="scientific">Dichanthelium oligosanthes</name>
    <dbReference type="NCBI Taxonomy" id="888268"/>
    <lineage>
        <taxon>Eukaryota</taxon>
        <taxon>Viridiplantae</taxon>
        <taxon>Streptophyta</taxon>
        <taxon>Embryophyta</taxon>
        <taxon>Tracheophyta</taxon>
        <taxon>Spermatophyta</taxon>
        <taxon>Magnoliopsida</taxon>
        <taxon>Liliopsida</taxon>
        <taxon>Poales</taxon>
        <taxon>Poaceae</taxon>
        <taxon>PACMAD clade</taxon>
        <taxon>Panicoideae</taxon>
        <taxon>Panicodae</taxon>
        <taxon>Paniceae</taxon>
        <taxon>Dichantheliinae</taxon>
        <taxon>Dichanthelium</taxon>
    </lineage>
</organism>
<dbReference type="Proteomes" id="UP000095767">
    <property type="component" value="Unassembled WGS sequence"/>
</dbReference>
<gene>
    <name evidence="3" type="ORF">BAE44_0010846</name>
</gene>
<name>A0A1E5VSN5_9POAL</name>
<feature type="compositionally biased region" description="Acidic residues" evidence="1">
    <location>
        <begin position="84"/>
        <end position="112"/>
    </location>
</feature>